<dbReference type="Proteomes" id="UP001180754">
    <property type="component" value="Unassembled WGS sequence"/>
</dbReference>
<name>A0ABU2XFS5_9ACTN</name>
<keyword evidence="2" id="KW-1185">Reference proteome</keyword>
<accession>A0ABU2XFS5</accession>
<organism evidence="1 2">
    <name type="scientific">Streptomyces lonegramiae</name>
    <dbReference type="NCBI Taxonomy" id="3075524"/>
    <lineage>
        <taxon>Bacteria</taxon>
        <taxon>Bacillati</taxon>
        <taxon>Actinomycetota</taxon>
        <taxon>Actinomycetes</taxon>
        <taxon>Kitasatosporales</taxon>
        <taxon>Streptomycetaceae</taxon>
        <taxon>Streptomyces</taxon>
    </lineage>
</organism>
<gene>
    <name evidence="1" type="ORF">RND15_19075</name>
</gene>
<sequence>MKKELWLKPIDCDAAQEAGQLARREVIAAGESVLGDTVLRGDAQIAGIC</sequence>
<reference evidence="1" key="1">
    <citation type="submission" date="2024-05" db="EMBL/GenBank/DDBJ databases">
        <title>30 novel species of actinomycetes from the DSMZ collection.</title>
        <authorList>
            <person name="Nouioui I."/>
        </authorList>
    </citation>
    <scope>NUCLEOTIDE SEQUENCE</scope>
    <source>
        <strain evidence="1">DSM 41529</strain>
    </source>
</reference>
<protein>
    <submittedName>
        <fullName evidence="1">Uncharacterized protein</fullName>
    </submittedName>
</protein>
<dbReference type="RefSeq" id="WP_311725242.1">
    <property type="nucleotide sequence ID" value="NZ_JAVRFD010000008.1"/>
</dbReference>
<comment type="caution">
    <text evidence="1">The sequence shown here is derived from an EMBL/GenBank/DDBJ whole genome shotgun (WGS) entry which is preliminary data.</text>
</comment>
<evidence type="ECO:0000313" key="1">
    <source>
        <dbReference type="EMBL" id="MDT0544793.1"/>
    </source>
</evidence>
<dbReference type="EMBL" id="JAVRFD010000008">
    <property type="protein sequence ID" value="MDT0544793.1"/>
    <property type="molecule type" value="Genomic_DNA"/>
</dbReference>
<evidence type="ECO:0000313" key="2">
    <source>
        <dbReference type="Proteomes" id="UP001180754"/>
    </source>
</evidence>
<proteinExistence type="predicted"/>